<evidence type="ECO:0000313" key="2">
    <source>
        <dbReference type="EMBL" id="TGN51825.1"/>
    </source>
</evidence>
<dbReference type="InterPro" id="IPR025382">
    <property type="entry name" value="Cap4-like_endonuclease_dom"/>
</dbReference>
<reference evidence="2 3" key="1">
    <citation type="submission" date="2019-03" db="EMBL/GenBank/DDBJ databases">
        <authorList>
            <person name="Li J."/>
        </authorList>
    </citation>
    <scope>NUCLEOTIDE SEQUENCE [LARGE SCALE GENOMIC DNA]</scope>
    <source>
        <strain evidence="2 3">3058</strain>
    </source>
</reference>
<proteinExistence type="predicted"/>
<dbReference type="OrthoDB" id="6618953at2"/>
<dbReference type="GO" id="GO:0004518">
    <property type="term" value="F:nuclease activity"/>
    <property type="evidence" value="ECO:0007669"/>
    <property type="project" value="InterPro"/>
</dbReference>
<dbReference type="Pfam" id="PF14130">
    <property type="entry name" value="Cap4_nuclease"/>
    <property type="match status" value="1"/>
</dbReference>
<protein>
    <submittedName>
        <fullName evidence="2">DUF4297 domain-containing protein</fullName>
    </submittedName>
</protein>
<dbReference type="Proteomes" id="UP000297972">
    <property type="component" value="Unassembled WGS sequence"/>
</dbReference>
<comment type="caution">
    <text evidence="2">The sequence shown here is derived from an EMBL/GenBank/DDBJ whole genome shotgun (WGS) entry which is preliminary data.</text>
</comment>
<evidence type="ECO:0000313" key="3">
    <source>
        <dbReference type="Proteomes" id="UP000297972"/>
    </source>
</evidence>
<organism evidence="2 3">
    <name type="scientific">Paracoccus liaowanqingii</name>
    <dbReference type="NCBI Taxonomy" id="2560053"/>
    <lineage>
        <taxon>Bacteria</taxon>
        <taxon>Pseudomonadati</taxon>
        <taxon>Pseudomonadota</taxon>
        <taxon>Alphaproteobacteria</taxon>
        <taxon>Rhodobacterales</taxon>
        <taxon>Paracoccaceae</taxon>
        <taxon>Paracoccus</taxon>
    </lineage>
</organism>
<keyword evidence="3" id="KW-1185">Reference proteome</keyword>
<feature type="domain" description="CD-NTase associated protein 4-like DNA endonuclease" evidence="1">
    <location>
        <begin position="46"/>
        <end position="248"/>
    </location>
</feature>
<sequence>MPPDAAILSLQQTNPTCLSPPWHLDENSGSNLSIKDTLLTVSQRETGGQTAQDRFDYQTAWGLSRLMDLHSSGSNYAVAFEFHDDVVTLDDADEPTKAIFYQVKTKRSGSWSIAQFTNRTGPAETKKSSYAGKMFDNFTRLGPAVEKLVLVSNLPFPEVTELHEEKCFTTIDDKKIAKFASSLAIEAANFSPSEHIGLFHFIFSDLNLSNYEATIIGRVAEFLDVEIGSHIPPKPFALMLNDYCRRRSKSSGDLISFEQLKISKFVTREDMMGWLSRTQDQHQRRPEWIVVATDLDLPFPEKRKIARAWLDYETMIRARTNTATMIFTQRLQDIIHKAVDNATNNISLIDLVISEIRPIVYEWNPGSDDAFVKAAILYELQR</sequence>
<dbReference type="EMBL" id="SRPG01000200">
    <property type="protein sequence ID" value="TGN51825.1"/>
    <property type="molecule type" value="Genomic_DNA"/>
</dbReference>
<gene>
    <name evidence="2" type="ORF">E4L95_16585</name>
</gene>
<dbReference type="AlphaFoldDB" id="A0A4Z1BX83"/>
<accession>A0A4Z1BX83</accession>
<name>A0A4Z1BX83_9RHOB</name>
<evidence type="ECO:0000259" key="1">
    <source>
        <dbReference type="Pfam" id="PF14130"/>
    </source>
</evidence>